<dbReference type="AlphaFoldDB" id="A0A0E9UPZ9"/>
<dbReference type="EMBL" id="GBXM01040751">
    <property type="protein sequence ID" value="JAH67826.1"/>
    <property type="molecule type" value="Transcribed_RNA"/>
</dbReference>
<reference evidence="1" key="2">
    <citation type="journal article" date="2015" name="Fish Shellfish Immunol.">
        <title>Early steps in the European eel (Anguilla anguilla)-Vibrio vulnificus interaction in the gills: Role of the RtxA13 toxin.</title>
        <authorList>
            <person name="Callol A."/>
            <person name="Pajuelo D."/>
            <person name="Ebbesson L."/>
            <person name="Teles M."/>
            <person name="MacKenzie S."/>
            <person name="Amaro C."/>
        </authorList>
    </citation>
    <scope>NUCLEOTIDE SEQUENCE</scope>
</reference>
<reference evidence="1" key="1">
    <citation type="submission" date="2014-11" db="EMBL/GenBank/DDBJ databases">
        <authorList>
            <person name="Amaro Gonzalez C."/>
        </authorList>
    </citation>
    <scope>NUCLEOTIDE SEQUENCE</scope>
</reference>
<protein>
    <submittedName>
        <fullName evidence="1">Uncharacterized protein</fullName>
    </submittedName>
</protein>
<name>A0A0E9UPZ9_ANGAN</name>
<sequence>MLPKARLPAALKRARRTR</sequence>
<evidence type="ECO:0000313" key="1">
    <source>
        <dbReference type="EMBL" id="JAH67826.1"/>
    </source>
</evidence>
<proteinExistence type="predicted"/>
<organism evidence="1">
    <name type="scientific">Anguilla anguilla</name>
    <name type="common">European freshwater eel</name>
    <name type="synonym">Muraena anguilla</name>
    <dbReference type="NCBI Taxonomy" id="7936"/>
    <lineage>
        <taxon>Eukaryota</taxon>
        <taxon>Metazoa</taxon>
        <taxon>Chordata</taxon>
        <taxon>Craniata</taxon>
        <taxon>Vertebrata</taxon>
        <taxon>Euteleostomi</taxon>
        <taxon>Actinopterygii</taxon>
        <taxon>Neopterygii</taxon>
        <taxon>Teleostei</taxon>
        <taxon>Anguilliformes</taxon>
        <taxon>Anguillidae</taxon>
        <taxon>Anguilla</taxon>
    </lineage>
</organism>
<accession>A0A0E9UPZ9</accession>